<evidence type="ECO:0000313" key="1">
    <source>
        <dbReference type="EMBL" id="MEI9412383.1"/>
    </source>
</evidence>
<protein>
    <submittedName>
        <fullName evidence="1">Uncharacterized protein</fullName>
    </submittedName>
</protein>
<dbReference type="RefSeq" id="WP_337108790.1">
    <property type="nucleotide sequence ID" value="NZ_JAPYKS010000027.1"/>
</dbReference>
<sequence>MSILIHRNTTNPKRDHLEADMRRRQLNDDTTMVKRSIIEGGELRTESRVDTSVVARYPHALF</sequence>
<name>A0ABU8L5F7_9HYPH</name>
<proteinExistence type="predicted"/>
<accession>A0ABU8L5F7</accession>
<keyword evidence="2" id="KW-1185">Reference proteome</keyword>
<dbReference type="Proteomes" id="UP001387293">
    <property type="component" value="Unassembled WGS sequence"/>
</dbReference>
<organism evidence="1 2">
    <name type="scientific">Mesorhizobium salmacidum</name>
    <dbReference type="NCBI Taxonomy" id="3015171"/>
    <lineage>
        <taxon>Bacteria</taxon>
        <taxon>Pseudomonadati</taxon>
        <taxon>Pseudomonadota</taxon>
        <taxon>Alphaproteobacteria</taxon>
        <taxon>Hyphomicrobiales</taxon>
        <taxon>Phyllobacteriaceae</taxon>
        <taxon>Mesorhizobium</taxon>
    </lineage>
</organism>
<comment type="caution">
    <text evidence="1">The sequence shown here is derived from an EMBL/GenBank/DDBJ whole genome shotgun (WGS) entry which is preliminary data.</text>
</comment>
<reference evidence="1 2" key="1">
    <citation type="submission" date="2022-12" db="EMBL/GenBank/DDBJ databases">
        <authorList>
            <person name="Muema E."/>
        </authorList>
    </citation>
    <scope>NUCLEOTIDE SEQUENCE [LARGE SCALE GENOMIC DNA]</scope>
    <source>
        <strain evidence="2">1326</strain>
    </source>
</reference>
<gene>
    <name evidence="1" type="ORF">O7A60_27045</name>
</gene>
<evidence type="ECO:0000313" key="2">
    <source>
        <dbReference type="Proteomes" id="UP001387293"/>
    </source>
</evidence>
<dbReference type="EMBL" id="JAPYKS010000027">
    <property type="protein sequence ID" value="MEI9412383.1"/>
    <property type="molecule type" value="Genomic_DNA"/>
</dbReference>